<evidence type="ECO:0000313" key="1">
    <source>
        <dbReference type="EMBL" id="KAJ4711814.1"/>
    </source>
</evidence>
<proteinExistence type="predicted"/>
<dbReference type="Proteomes" id="UP001164539">
    <property type="component" value="Chromosome 8"/>
</dbReference>
<gene>
    <name evidence="1" type="ORF">OWV82_014165</name>
</gene>
<protein>
    <submittedName>
        <fullName evidence="1">Homer protein</fullName>
    </submittedName>
</protein>
<organism evidence="1 2">
    <name type="scientific">Melia azedarach</name>
    <name type="common">Chinaberry tree</name>
    <dbReference type="NCBI Taxonomy" id="155640"/>
    <lineage>
        <taxon>Eukaryota</taxon>
        <taxon>Viridiplantae</taxon>
        <taxon>Streptophyta</taxon>
        <taxon>Embryophyta</taxon>
        <taxon>Tracheophyta</taxon>
        <taxon>Spermatophyta</taxon>
        <taxon>Magnoliopsida</taxon>
        <taxon>eudicotyledons</taxon>
        <taxon>Gunneridae</taxon>
        <taxon>Pentapetalae</taxon>
        <taxon>rosids</taxon>
        <taxon>malvids</taxon>
        <taxon>Sapindales</taxon>
        <taxon>Meliaceae</taxon>
        <taxon>Melia</taxon>
    </lineage>
</organism>
<accession>A0ACC1XM41</accession>
<evidence type="ECO:0000313" key="2">
    <source>
        <dbReference type="Proteomes" id="UP001164539"/>
    </source>
</evidence>
<name>A0ACC1XM41_MELAZ</name>
<sequence length="322" mass="35514">MPTVINPTAVSCLNHKVPFSRNFFITNPKIFHRVITTTSITRPVILKCNSSRSEDGERSNGSLKDALAGMVDQRVEQLLNREENKDLLDGLEKASLRVEMAKKELAEIEKQELEAKQMRDYVNKLEARAFEIAECQREIVEARAIIEEAERSLSQNTNEFGNGGSSVDKESEGINKETERLESIKVASISALVGTLAGLPISFTQVTGISQLLLPSAITFISCALFGVTYRYTIRRDLDDVHLKAGAFGAFSVVKGLATLSAGPPLELNTESFLSHALDGAVYVSENLLIFTFAAVALDFCFKTGLLSPYPMKRSVFRVDTR</sequence>
<reference evidence="1 2" key="1">
    <citation type="journal article" date="2023" name="Science">
        <title>Complex scaffold remodeling in plant triterpene biosynthesis.</title>
        <authorList>
            <person name="De La Pena R."/>
            <person name="Hodgson H."/>
            <person name="Liu J.C."/>
            <person name="Stephenson M.J."/>
            <person name="Martin A.C."/>
            <person name="Owen C."/>
            <person name="Harkess A."/>
            <person name="Leebens-Mack J."/>
            <person name="Jimenez L.E."/>
            <person name="Osbourn A."/>
            <person name="Sattely E.S."/>
        </authorList>
    </citation>
    <scope>NUCLEOTIDE SEQUENCE [LARGE SCALE GENOMIC DNA]</scope>
    <source>
        <strain evidence="2">cv. JPN11</strain>
        <tissue evidence="1">Leaf</tissue>
    </source>
</reference>
<comment type="caution">
    <text evidence="1">The sequence shown here is derived from an EMBL/GenBank/DDBJ whole genome shotgun (WGS) entry which is preliminary data.</text>
</comment>
<dbReference type="EMBL" id="CM051401">
    <property type="protein sequence ID" value="KAJ4711814.1"/>
    <property type="molecule type" value="Genomic_DNA"/>
</dbReference>
<keyword evidence="2" id="KW-1185">Reference proteome</keyword>